<proteinExistence type="predicted"/>
<reference evidence="4 5" key="1">
    <citation type="submission" date="2020-07" db="EMBL/GenBank/DDBJ databases">
        <title>Sequencing the genomes of 1000 actinobacteria strains.</title>
        <authorList>
            <person name="Klenk H.-P."/>
        </authorList>
    </citation>
    <scope>NUCLEOTIDE SEQUENCE [LARGE SCALE GENOMIC DNA]</scope>
    <source>
        <strain evidence="4 5">DSM 21350</strain>
    </source>
</reference>
<name>A0A7Y9E8N0_9ACTN</name>
<sequence>MSTMTMSTTMSSSYAAPGREARPVRGLPTPPVRQASGSGQVRLTRRGRAVVFALALLVVLGLGVLWAAGSVATEQAGQPEPTRVVMVAPGDTLWQIAADIADDGQVRAMVDKIEHLNALDSAALQSGQRLQVPLHG</sequence>
<keyword evidence="2" id="KW-1133">Transmembrane helix</keyword>
<dbReference type="InterPro" id="IPR036779">
    <property type="entry name" value="LysM_dom_sf"/>
</dbReference>
<gene>
    <name evidence="4" type="ORF">BJZ21_003347</name>
</gene>
<feature type="region of interest" description="Disordered" evidence="1">
    <location>
        <begin position="1"/>
        <end position="40"/>
    </location>
</feature>
<keyword evidence="5" id="KW-1185">Reference proteome</keyword>
<feature type="transmembrane region" description="Helical" evidence="2">
    <location>
        <begin position="49"/>
        <end position="69"/>
    </location>
</feature>
<organism evidence="4 5">
    <name type="scientific">Nocardioides panaciterrulae</name>
    <dbReference type="NCBI Taxonomy" id="661492"/>
    <lineage>
        <taxon>Bacteria</taxon>
        <taxon>Bacillati</taxon>
        <taxon>Actinomycetota</taxon>
        <taxon>Actinomycetes</taxon>
        <taxon>Propionibacteriales</taxon>
        <taxon>Nocardioidaceae</taxon>
        <taxon>Nocardioides</taxon>
    </lineage>
</organism>
<dbReference type="CDD" id="cd00118">
    <property type="entry name" value="LysM"/>
    <property type="match status" value="1"/>
</dbReference>
<dbReference type="EMBL" id="JACCBG010000001">
    <property type="protein sequence ID" value="NYD43264.1"/>
    <property type="molecule type" value="Genomic_DNA"/>
</dbReference>
<accession>A0A7Y9E8N0</accession>
<evidence type="ECO:0000256" key="1">
    <source>
        <dbReference type="SAM" id="MobiDB-lite"/>
    </source>
</evidence>
<dbReference type="Pfam" id="PF01476">
    <property type="entry name" value="LysM"/>
    <property type="match status" value="1"/>
</dbReference>
<dbReference type="Proteomes" id="UP000535511">
    <property type="component" value="Unassembled WGS sequence"/>
</dbReference>
<evidence type="ECO:0000313" key="4">
    <source>
        <dbReference type="EMBL" id="NYD43264.1"/>
    </source>
</evidence>
<evidence type="ECO:0000313" key="5">
    <source>
        <dbReference type="Proteomes" id="UP000535511"/>
    </source>
</evidence>
<dbReference type="RefSeq" id="WP_179664804.1">
    <property type="nucleotide sequence ID" value="NZ_JACCBG010000001.1"/>
</dbReference>
<dbReference type="SUPFAM" id="SSF54106">
    <property type="entry name" value="LysM domain"/>
    <property type="match status" value="1"/>
</dbReference>
<evidence type="ECO:0000259" key="3">
    <source>
        <dbReference type="SMART" id="SM00257"/>
    </source>
</evidence>
<comment type="caution">
    <text evidence="4">The sequence shown here is derived from an EMBL/GenBank/DDBJ whole genome shotgun (WGS) entry which is preliminary data.</text>
</comment>
<dbReference type="AlphaFoldDB" id="A0A7Y9E8N0"/>
<protein>
    <recommendedName>
        <fullName evidence="3">LysM domain-containing protein</fullName>
    </recommendedName>
</protein>
<keyword evidence="2" id="KW-0472">Membrane</keyword>
<feature type="compositionally biased region" description="Low complexity" evidence="1">
    <location>
        <begin position="1"/>
        <end position="13"/>
    </location>
</feature>
<keyword evidence="2" id="KW-0812">Transmembrane</keyword>
<dbReference type="InterPro" id="IPR018392">
    <property type="entry name" value="LysM"/>
</dbReference>
<evidence type="ECO:0000256" key="2">
    <source>
        <dbReference type="SAM" id="Phobius"/>
    </source>
</evidence>
<feature type="domain" description="LysM" evidence="3">
    <location>
        <begin position="84"/>
        <end position="133"/>
    </location>
</feature>
<dbReference type="Gene3D" id="3.10.350.10">
    <property type="entry name" value="LysM domain"/>
    <property type="match status" value="1"/>
</dbReference>
<dbReference type="SMART" id="SM00257">
    <property type="entry name" value="LysM"/>
    <property type="match status" value="1"/>
</dbReference>